<keyword evidence="1" id="KW-0808">Transferase</keyword>
<accession>A0ABV1GL34</accession>
<evidence type="ECO:0000313" key="4">
    <source>
        <dbReference type="Proteomes" id="UP001480973"/>
    </source>
</evidence>
<comment type="caution">
    <text evidence="3">The sequence shown here is derived from an EMBL/GenBank/DDBJ whole genome shotgun (WGS) entry which is preliminary data.</text>
</comment>
<dbReference type="PANTHER" id="PTHR46401:SF2">
    <property type="entry name" value="GLYCOSYLTRANSFERASE WBBK-RELATED"/>
    <property type="match status" value="1"/>
</dbReference>
<sequence length="425" mass="49497">MGEYVNERSNDMLQSKKQSVFLVGAKSLGNYGGYETFVDKLTEYHQNNTSIKYYVACKANGDGCIDEKKLTDIKRNSDNEFTYHNAICFKINIPNIGPAQAIYYDVAALKKSCEYIKKNKIKNPIVYIMACRIGPFAKHFYKKIHKLGGKVYLNPDGHEWMRAKWSAPIRKYWKISEKMMVKYSDIVICDSINIEKYIHQSYDGKCIKGRNPQTTYIAYGADMTMSKLADNDERLVKWYAEKGLSKKEYYLVVGRFVPENSFEIMIREFMKSNSKRDFAIITNVNDKFLNELERKLHFKSDKRIKFVGTVYDKELLKKIRENAYAYFHGHTVGGTNPSLIEALSSTDLNLLVDVGFNREVAKDCAMYWKREDGYLADLIDKADRLTQNEIEKYGDKAKKRVKEAYTWEHICALYEHVFLKETFNE</sequence>
<dbReference type="NCBIfam" id="NF046071">
    <property type="entry name" value="B1-4RhmsylTfaseCps2T"/>
    <property type="match status" value="1"/>
</dbReference>
<gene>
    <name evidence="3" type="ORF">WMO38_03580</name>
</gene>
<feature type="domain" description="DUF1972" evidence="2">
    <location>
        <begin position="18"/>
        <end position="222"/>
    </location>
</feature>
<evidence type="ECO:0000256" key="1">
    <source>
        <dbReference type="ARBA" id="ARBA00022679"/>
    </source>
</evidence>
<keyword evidence="4" id="KW-1185">Reference proteome</keyword>
<evidence type="ECO:0000259" key="2">
    <source>
        <dbReference type="Pfam" id="PF09314"/>
    </source>
</evidence>
<reference evidence="3 4" key="1">
    <citation type="submission" date="2024-03" db="EMBL/GenBank/DDBJ databases">
        <title>Human intestinal bacterial collection.</title>
        <authorList>
            <person name="Pauvert C."/>
            <person name="Hitch T.C.A."/>
            <person name="Clavel T."/>
        </authorList>
    </citation>
    <scope>NUCLEOTIDE SEQUENCE [LARGE SCALE GENOMIC DNA]</scope>
    <source>
        <strain evidence="3 4">CLA-JM-H10</strain>
    </source>
</reference>
<protein>
    <submittedName>
        <fullName evidence="3">DUF1972 domain-containing protein</fullName>
    </submittedName>
</protein>
<dbReference type="Pfam" id="PF09314">
    <property type="entry name" value="DUF1972"/>
    <property type="match status" value="1"/>
</dbReference>
<proteinExistence type="predicted"/>
<dbReference type="EMBL" id="JBBMES010000002">
    <property type="protein sequence ID" value="MEQ2534190.1"/>
    <property type="molecule type" value="Genomic_DNA"/>
</dbReference>
<dbReference type="SUPFAM" id="SSF53756">
    <property type="entry name" value="UDP-Glycosyltransferase/glycogen phosphorylase"/>
    <property type="match status" value="1"/>
</dbReference>
<dbReference type="Proteomes" id="UP001480973">
    <property type="component" value="Unassembled WGS sequence"/>
</dbReference>
<dbReference type="Gene3D" id="3.40.50.2000">
    <property type="entry name" value="Glycogen Phosphorylase B"/>
    <property type="match status" value="2"/>
</dbReference>
<organism evidence="3 4">
    <name type="scientific">Lachnospira intestinalis</name>
    <dbReference type="NCBI Taxonomy" id="3133158"/>
    <lineage>
        <taxon>Bacteria</taxon>
        <taxon>Bacillati</taxon>
        <taxon>Bacillota</taxon>
        <taxon>Clostridia</taxon>
        <taxon>Lachnospirales</taxon>
        <taxon>Lachnospiraceae</taxon>
        <taxon>Lachnospira</taxon>
    </lineage>
</organism>
<dbReference type="InterPro" id="IPR015393">
    <property type="entry name" value="DUF1972"/>
</dbReference>
<name>A0ABV1GL34_9FIRM</name>
<evidence type="ECO:0000313" key="3">
    <source>
        <dbReference type="EMBL" id="MEQ2534190.1"/>
    </source>
</evidence>
<dbReference type="PANTHER" id="PTHR46401">
    <property type="entry name" value="GLYCOSYLTRANSFERASE WBBK-RELATED"/>
    <property type="match status" value="1"/>
</dbReference>